<sequence>MSWADFHARTDILHTVLDRVARSRLPLNPADPTLFEGLPELERLFGGVDGVLLALRARWQNHLDVKLEHALAQGKSVPQVVHELTAEQPALRAILDAFDTDRLYYRRPRARALAG</sequence>
<dbReference type="Proteomes" id="UP000267164">
    <property type="component" value="Chromosome"/>
</dbReference>
<dbReference type="OrthoDB" id="3773711at2"/>
<organism evidence="1 2">
    <name type="scientific">Nocardia yunnanensis</name>
    <dbReference type="NCBI Taxonomy" id="2382165"/>
    <lineage>
        <taxon>Bacteria</taxon>
        <taxon>Bacillati</taxon>
        <taxon>Actinomycetota</taxon>
        <taxon>Actinomycetes</taxon>
        <taxon>Mycobacteriales</taxon>
        <taxon>Nocardiaceae</taxon>
        <taxon>Nocardia</taxon>
    </lineage>
</organism>
<evidence type="ECO:0000313" key="2">
    <source>
        <dbReference type="Proteomes" id="UP000267164"/>
    </source>
</evidence>
<gene>
    <name evidence="1" type="ORF">D7D52_08705</name>
</gene>
<dbReference type="AlphaFoldDB" id="A0A386Z8F8"/>
<dbReference type="EMBL" id="CP032568">
    <property type="protein sequence ID" value="AYF73930.1"/>
    <property type="molecule type" value="Genomic_DNA"/>
</dbReference>
<evidence type="ECO:0000313" key="1">
    <source>
        <dbReference type="EMBL" id="AYF73930.1"/>
    </source>
</evidence>
<proteinExistence type="predicted"/>
<protein>
    <submittedName>
        <fullName evidence="1">Uncharacterized protein</fullName>
    </submittedName>
</protein>
<dbReference type="KEGG" id="nyu:D7D52_08705"/>
<reference evidence="1 2" key="1">
    <citation type="submission" date="2018-09" db="EMBL/GenBank/DDBJ databases">
        <title>Nocardia yunnanensis sp. nov., an actinomycete isolated from a soil sample.</title>
        <authorList>
            <person name="Zhang J."/>
        </authorList>
    </citation>
    <scope>NUCLEOTIDE SEQUENCE [LARGE SCALE GENOMIC DNA]</scope>
    <source>
        <strain evidence="1 2">CFHS0054</strain>
    </source>
</reference>
<dbReference type="RefSeq" id="WP_120735855.1">
    <property type="nucleotide sequence ID" value="NZ_CP032568.1"/>
</dbReference>
<accession>A0A386Z8F8</accession>
<name>A0A386Z8F8_9NOCA</name>
<keyword evidence="2" id="KW-1185">Reference proteome</keyword>